<evidence type="ECO:0000256" key="6">
    <source>
        <dbReference type="ARBA" id="ARBA00022747"/>
    </source>
</evidence>
<dbReference type="InterPro" id="IPR011639">
    <property type="entry name" value="MethylTrfase_TaqI-like_dom"/>
</dbReference>
<dbReference type="Gene3D" id="3.40.50.150">
    <property type="entry name" value="Vaccinia Virus protein VP39"/>
    <property type="match status" value="1"/>
</dbReference>
<dbReference type="GO" id="GO:0009007">
    <property type="term" value="F:site-specific DNA-methyltransferase (adenine-specific) activity"/>
    <property type="evidence" value="ECO:0007669"/>
    <property type="project" value="UniProtKB-EC"/>
</dbReference>
<dbReference type="PROSITE" id="PS00092">
    <property type="entry name" value="N6_MTASE"/>
    <property type="match status" value="1"/>
</dbReference>
<evidence type="ECO:0000313" key="11">
    <source>
        <dbReference type="EMBL" id="OHT18884.1"/>
    </source>
</evidence>
<dbReference type="EMBL" id="MIPT01000001">
    <property type="protein sequence ID" value="OHT18884.1"/>
    <property type="molecule type" value="Genomic_DNA"/>
</dbReference>
<protein>
    <recommendedName>
        <fullName evidence="2">site-specific DNA-methyltransferase (adenine-specific)</fullName>
        <ecNumber evidence="2">2.1.1.72</ecNumber>
    </recommendedName>
</protein>
<keyword evidence="12" id="KW-1185">Reference proteome</keyword>
<dbReference type="GO" id="GO:0032259">
    <property type="term" value="P:methylation"/>
    <property type="evidence" value="ECO:0007669"/>
    <property type="project" value="UniProtKB-KW"/>
</dbReference>
<organism evidence="11 12">
    <name type="scientific">Edaphosphingomonas haloaromaticamans</name>
    <dbReference type="NCBI Taxonomy" id="653954"/>
    <lineage>
        <taxon>Bacteria</taxon>
        <taxon>Pseudomonadati</taxon>
        <taxon>Pseudomonadota</taxon>
        <taxon>Alphaproteobacteria</taxon>
        <taxon>Sphingomonadales</taxon>
        <taxon>Rhizorhabdaceae</taxon>
        <taxon>Edaphosphingomonas</taxon>
    </lineage>
</organism>
<evidence type="ECO:0000256" key="5">
    <source>
        <dbReference type="ARBA" id="ARBA00022691"/>
    </source>
</evidence>
<comment type="catalytic activity">
    <reaction evidence="8">
        <text>a 2'-deoxyadenosine in DNA + S-adenosyl-L-methionine = an N(6)-methyl-2'-deoxyadenosine in DNA + S-adenosyl-L-homocysteine + H(+)</text>
        <dbReference type="Rhea" id="RHEA:15197"/>
        <dbReference type="Rhea" id="RHEA-COMP:12418"/>
        <dbReference type="Rhea" id="RHEA-COMP:12419"/>
        <dbReference type="ChEBI" id="CHEBI:15378"/>
        <dbReference type="ChEBI" id="CHEBI:57856"/>
        <dbReference type="ChEBI" id="CHEBI:59789"/>
        <dbReference type="ChEBI" id="CHEBI:90615"/>
        <dbReference type="ChEBI" id="CHEBI:90616"/>
        <dbReference type="EC" id="2.1.1.72"/>
    </reaction>
</comment>
<dbReference type="InterPro" id="IPR050953">
    <property type="entry name" value="N4_N6_ade-DNA_methylase"/>
</dbReference>
<evidence type="ECO:0000313" key="12">
    <source>
        <dbReference type="Proteomes" id="UP000179467"/>
    </source>
</evidence>
<evidence type="ECO:0000259" key="9">
    <source>
        <dbReference type="Pfam" id="PF07669"/>
    </source>
</evidence>
<dbReference type="InterPro" id="IPR002052">
    <property type="entry name" value="DNA_methylase_N6_adenine_CS"/>
</dbReference>
<evidence type="ECO:0000259" key="10">
    <source>
        <dbReference type="Pfam" id="PF12950"/>
    </source>
</evidence>
<dbReference type="GO" id="GO:0016787">
    <property type="term" value="F:hydrolase activity"/>
    <property type="evidence" value="ECO:0007669"/>
    <property type="project" value="UniProtKB-KW"/>
</dbReference>
<dbReference type="PRINTS" id="PR00507">
    <property type="entry name" value="N12N6MTFRASE"/>
</dbReference>
<dbReference type="AlphaFoldDB" id="A0A1S1H9T4"/>
<keyword evidence="7" id="KW-0238">DNA-binding</keyword>
<feature type="domain" description="TaqI-like C-terminal specificity" evidence="10">
    <location>
        <begin position="784"/>
        <end position="945"/>
    </location>
</feature>
<gene>
    <name evidence="11" type="ORF">BHE75_00863</name>
</gene>
<dbReference type="GO" id="GO:0009307">
    <property type="term" value="P:DNA restriction-modification system"/>
    <property type="evidence" value="ECO:0007669"/>
    <property type="project" value="UniProtKB-KW"/>
</dbReference>
<comment type="similarity">
    <text evidence="1">Belongs to the N(4)/N(6)-methyltransferase family.</text>
</comment>
<proteinExistence type="inferred from homology"/>
<dbReference type="RefSeq" id="WP_191225147.1">
    <property type="nucleotide sequence ID" value="NZ_MIPT01000001.1"/>
</dbReference>
<dbReference type="InterPro" id="IPR025931">
    <property type="entry name" value="TaqI_C"/>
</dbReference>
<keyword evidence="4" id="KW-0808">Transferase</keyword>
<keyword evidence="5" id="KW-0949">S-adenosyl-L-methionine</keyword>
<dbReference type="GO" id="GO:0003677">
    <property type="term" value="F:DNA binding"/>
    <property type="evidence" value="ECO:0007669"/>
    <property type="project" value="UniProtKB-KW"/>
</dbReference>
<evidence type="ECO:0000256" key="3">
    <source>
        <dbReference type="ARBA" id="ARBA00022603"/>
    </source>
</evidence>
<evidence type="ECO:0000256" key="8">
    <source>
        <dbReference type="ARBA" id="ARBA00047942"/>
    </source>
</evidence>
<keyword evidence="11" id="KW-0378">Hydrolase</keyword>
<sequence length="1076" mass="121048">MQLFNAKTINRHIARAATPDPAKLEILRQWGDTIRDRSIETQKETALHGNFKQRIICDVLGYRDFNESGQWTVDVEAQIGAGSVDLAFGDFTKDSRRIIAPFELKGAKTKNLDAIMPGRAKSPVQQAWEYASDNVGTKWVLVSNYLEIRLYSYADGRQFHDSFDLAKLHDPAEYQRFMLLLSAENLLSGQTLAILEESRKEDRDITARLYADYRTLRSDLIGAVRTELPEGDPLESIRLGQTILDRVLFIAFAEDNGLLPDDSLLNAFQHHDPYNPKPVWLTFLGLFNAIDRGNDALRIPRYNGGLFQPNATIDALALPDHICEGFRRLAEYDFASEISVTVLGHIFEQSIADVEQLQAEALGEAPVEKKASGTSGRRKRDGVVYTPDYVARFIVDQTLGTHCKEIFAEILAQYAAKGAKAHDDAIAWKSAKAERQAWAEYRDRLTALRIVDPACGSGVFLIMAFDYMKAELEQVNTKLAELEGKGMAGNLLDPDSEILTHNLFGVDVNSESVEIAKLSLWIKTARRGKVLNSLDRNLRVGDSLIEDSSFAYRNHGFEWKTAFPDIFARGGFDVVLGNPPYVRQELLKDLKPYLENRFEVYHGVADLYAYFFERGLRILKPSGRLGFISSATFFKTGSGAPLRDFLRTNATLETIVDFGDHQIFAGVTTYPAILTMRADAPPQNHALQFWNIDVMPDGSFADAFADAAQPFPQEAMGRGSWELESPALRELRTKLVSGRQTLGQCIGSATRGLTTGRNEAFVIDKITRDKIIESDPKSAEILKPWLEGKDIKRWRAESRNLYLILFERGWTDRTFGPDTEAVQWERMRAKYPAICAWLEPQQEFCKRRLDKGDYWWELRACTYYEHFKEPKIISTKISIGPTFTVDRCGSFLGNTSYFLNSETDIDFYVAILNSSVATMLLPSLFVVKEGGFFEIQPEGLAKTPIPSATETQKAELGALAAAAHAAAVKRYDLQQAITRRIPDLAADSTNAKLTGKLKQWWGLPDFAAFQKEVEKALKAKIPLQERNEWENWITTSRTEIHALTAEIARLEAEINAKVYALFDLTPDEIALLEANV</sequence>
<keyword evidence="3" id="KW-0489">Methyltransferase</keyword>
<feature type="domain" description="Type II methyltransferase M.TaqI-like" evidence="9">
    <location>
        <begin position="501"/>
        <end position="664"/>
    </location>
</feature>
<accession>A0A1S1H9T4</accession>
<evidence type="ECO:0000256" key="2">
    <source>
        <dbReference type="ARBA" id="ARBA00011900"/>
    </source>
</evidence>
<name>A0A1S1H9T4_9SPHN</name>
<comment type="caution">
    <text evidence="11">The sequence shown here is derived from an EMBL/GenBank/DDBJ whole genome shotgun (WGS) entry which is preliminary data.</text>
</comment>
<dbReference type="PANTHER" id="PTHR33841:SF5">
    <property type="entry name" value="DNA METHYLASE (MODIFICATION METHYLASE) (METHYLTRANSFERASE)-RELATED"/>
    <property type="match status" value="1"/>
</dbReference>
<dbReference type="PANTHER" id="PTHR33841">
    <property type="entry name" value="DNA METHYLTRANSFERASE YEEA-RELATED"/>
    <property type="match status" value="1"/>
</dbReference>
<dbReference type="Pfam" id="PF07669">
    <property type="entry name" value="Eco57I"/>
    <property type="match status" value="1"/>
</dbReference>
<keyword evidence="6" id="KW-0680">Restriction system</keyword>
<reference evidence="11 12" key="1">
    <citation type="submission" date="2016-09" db="EMBL/GenBank/DDBJ databases">
        <title>Metabolic pathway, cell adaptation mechanisms and a novel monoxygenase revealed through proteogenomic-transcription analysis of a Sphingomonas haloaromaticamans strain degrading the fungicide ortho-phenylphenol.</title>
        <authorList>
            <person name="Perruchon C."/>
            <person name="Papadopoulou E.S."/>
            <person name="Rousidou C."/>
            <person name="Vasileiadis S."/>
            <person name="Tanou G."/>
            <person name="Amoutzias G."/>
            <person name="Molassiotis A."/>
            <person name="Karpouzas D.G."/>
        </authorList>
    </citation>
    <scope>NUCLEOTIDE SEQUENCE [LARGE SCALE GENOMIC DNA]</scope>
    <source>
        <strain evidence="11 12">P3</strain>
    </source>
</reference>
<evidence type="ECO:0000256" key="1">
    <source>
        <dbReference type="ARBA" id="ARBA00006594"/>
    </source>
</evidence>
<dbReference type="Proteomes" id="UP000179467">
    <property type="component" value="Unassembled WGS sequence"/>
</dbReference>
<dbReference type="EC" id="2.1.1.72" evidence="2"/>
<dbReference type="SUPFAM" id="SSF53335">
    <property type="entry name" value="S-adenosyl-L-methionine-dependent methyltransferases"/>
    <property type="match status" value="1"/>
</dbReference>
<dbReference type="Pfam" id="PF12950">
    <property type="entry name" value="TaqI_C"/>
    <property type="match status" value="1"/>
</dbReference>
<evidence type="ECO:0000256" key="7">
    <source>
        <dbReference type="ARBA" id="ARBA00023125"/>
    </source>
</evidence>
<dbReference type="InterPro" id="IPR029063">
    <property type="entry name" value="SAM-dependent_MTases_sf"/>
</dbReference>
<evidence type="ECO:0000256" key="4">
    <source>
        <dbReference type="ARBA" id="ARBA00022679"/>
    </source>
</evidence>